<dbReference type="Proteomes" id="UP001197609">
    <property type="component" value="Unassembled WGS sequence"/>
</dbReference>
<evidence type="ECO:0000313" key="6">
    <source>
        <dbReference type="Proteomes" id="UP001197609"/>
    </source>
</evidence>
<dbReference type="PROSITE" id="PS50893">
    <property type="entry name" value="ABC_TRANSPORTER_2"/>
    <property type="match status" value="1"/>
</dbReference>
<reference evidence="5 6" key="1">
    <citation type="journal article" date="2021" name="bioRxiv">
        <title>Unraveling nitrogen, sulfur and carbon metabolic pathways and microbial community transcriptional responses to substrate deprivation and toxicity stresses in a bioreactor mimicking anoxic brackish coastal sediment conditions.</title>
        <authorList>
            <person name="Martins P.D."/>
            <person name="Echeveste M.J."/>
            <person name="Arshad A."/>
            <person name="Kurth J."/>
            <person name="Ouboter H."/>
            <person name="Jetten M.S.M."/>
            <person name="Welte C.U."/>
        </authorList>
    </citation>
    <scope>NUCLEOTIDE SEQUENCE [LARGE SCALE GENOMIC DNA]</scope>
    <source>
        <strain evidence="5">MAG_38</strain>
    </source>
</reference>
<dbReference type="Gene3D" id="3.40.50.300">
    <property type="entry name" value="P-loop containing nucleotide triphosphate hydrolases"/>
    <property type="match status" value="1"/>
</dbReference>
<evidence type="ECO:0000256" key="2">
    <source>
        <dbReference type="ARBA" id="ARBA00022741"/>
    </source>
</evidence>
<dbReference type="GO" id="GO:0016887">
    <property type="term" value="F:ATP hydrolysis activity"/>
    <property type="evidence" value="ECO:0007669"/>
    <property type="project" value="InterPro"/>
</dbReference>
<evidence type="ECO:0000256" key="3">
    <source>
        <dbReference type="ARBA" id="ARBA00022840"/>
    </source>
</evidence>
<dbReference type="InterPro" id="IPR017871">
    <property type="entry name" value="ABC_transporter-like_CS"/>
</dbReference>
<dbReference type="PROSITE" id="PS00211">
    <property type="entry name" value="ABC_TRANSPORTER_1"/>
    <property type="match status" value="1"/>
</dbReference>
<keyword evidence="2" id="KW-0547">Nucleotide-binding</keyword>
<sequence length="255" mass="27717">MIQIIDLYKSFGRQQVLRGVNLTIPNGQVTAIIGRSGGGKSVLLKHLIGLMRPDSGQVLVDGIDLSRLRGKALDRVREKFGVLFQGGALFDSLTVFDNVAFPLREKTRLPESEIAQRSMQRLEAVGLADMAHKYPAELSGGMRKRAALARALVHDPEIILFDEPTTGLDPILLNSIHRLILDAHKRFGFTAVVVSHEIPEIFDIAQTVAMLDNGIIVEHSSPGAIMASANPIIRQFVTGASNGQTGPEQANRSVV</sequence>
<protein>
    <submittedName>
        <fullName evidence="5">ABC transporter ATP-binding protein</fullName>
    </submittedName>
</protein>
<name>A0AAJ1AM18_9BACT</name>
<dbReference type="PANTHER" id="PTHR43023">
    <property type="entry name" value="PROTEIN TRIGALACTOSYLDIACYLGLYCEROL 3, CHLOROPLASTIC"/>
    <property type="match status" value="1"/>
</dbReference>
<feature type="domain" description="ABC transporter" evidence="4">
    <location>
        <begin position="2"/>
        <end position="238"/>
    </location>
</feature>
<dbReference type="CDD" id="cd03261">
    <property type="entry name" value="ABC_Org_Solvent_Resistant"/>
    <property type="match status" value="1"/>
</dbReference>
<dbReference type="SMART" id="SM00382">
    <property type="entry name" value="AAA"/>
    <property type="match status" value="1"/>
</dbReference>
<evidence type="ECO:0000313" key="5">
    <source>
        <dbReference type="EMBL" id="MBZ0160986.1"/>
    </source>
</evidence>
<evidence type="ECO:0000259" key="4">
    <source>
        <dbReference type="PROSITE" id="PS50893"/>
    </source>
</evidence>
<comment type="caution">
    <text evidence="5">The sequence shown here is derived from an EMBL/GenBank/DDBJ whole genome shotgun (WGS) entry which is preliminary data.</text>
</comment>
<dbReference type="InterPro" id="IPR003593">
    <property type="entry name" value="AAA+_ATPase"/>
</dbReference>
<dbReference type="AlphaFoldDB" id="A0AAJ1AM18"/>
<dbReference type="SUPFAM" id="SSF52540">
    <property type="entry name" value="P-loop containing nucleoside triphosphate hydrolases"/>
    <property type="match status" value="1"/>
</dbReference>
<keyword evidence="1" id="KW-0813">Transport</keyword>
<keyword evidence="3 5" id="KW-0067">ATP-binding</keyword>
<dbReference type="Pfam" id="PF00005">
    <property type="entry name" value="ABC_tran"/>
    <property type="match status" value="1"/>
</dbReference>
<evidence type="ECO:0000256" key="1">
    <source>
        <dbReference type="ARBA" id="ARBA00022448"/>
    </source>
</evidence>
<dbReference type="InterPro" id="IPR027417">
    <property type="entry name" value="P-loop_NTPase"/>
</dbReference>
<dbReference type="PANTHER" id="PTHR43023:SF6">
    <property type="entry name" value="INTERMEMBRANE PHOSPHOLIPID TRANSPORT SYSTEM ATP-BINDING PROTEIN MLAF"/>
    <property type="match status" value="1"/>
</dbReference>
<dbReference type="InterPro" id="IPR003439">
    <property type="entry name" value="ABC_transporter-like_ATP-bd"/>
</dbReference>
<proteinExistence type="predicted"/>
<dbReference type="EMBL" id="JAIOIU010000162">
    <property type="protein sequence ID" value="MBZ0160986.1"/>
    <property type="molecule type" value="Genomic_DNA"/>
</dbReference>
<accession>A0AAJ1AM18</accession>
<dbReference type="GO" id="GO:0005524">
    <property type="term" value="F:ATP binding"/>
    <property type="evidence" value="ECO:0007669"/>
    <property type="project" value="UniProtKB-KW"/>
</dbReference>
<gene>
    <name evidence="5" type="ORF">K8G79_12780</name>
</gene>
<organism evidence="5 6">
    <name type="scientific">Candidatus Methylomirabilis tolerans</name>
    <dbReference type="NCBI Taxonomy" id="3123416"/>
    <lineage>
        <taxon>Bacteria</taxon>
        <taxon>Candidatus Methylomirabilota</taxon>
        <taxon>Candidatus Methylomirabilia</taxon>
        <taxon>Candidatus Methylomirabilales</taxon>
        <taxon>Candidatus Methylomirabilaceae</taxon>
        <taxon>Candidatus Methylomirabilis</taxon>
    </lineage>
</organism>